<evidence type="ECO:0000256" key="3">
    <source>
        <dbReference type="ARBA" id="ARBA00022692"/>
    </source>
</evidence>
<dbReference type="PANTHER" id="PTHR45649:SF1">
    <property type="entry name" value="TRANSPORTER, PUTATIVE (EUROFUNG)-RELATED"/>
    <property type="match status" value="1"/>
</dbReference>
<feature type="transmembrane region" description="Helical" evidence="6">
    <location>
        <begin position="238"/>
        <end position="257"/>
    </location>
</feature>
<keyword evidence="4 6" id="KW-1133">Transmembrane helix</keyword>
<evidence type="ECO:0000256" key="2">
    <source>
        <dbReference type="ARBA" id="ARBA00022448"/>
    </source>
</evidence>
<keyword evidence="5 6" id="KW-0472">Membrane</keyword>
<dbReference type="AlphaFoldDB" id="A0A6A6WWJ7"/>
<dbReference type="InterPro" id="IPR002293">
    <property type="entry name" value="AA/rel_permease1"/>
</dbReference>
<keyword evidence="8" id="KW-1185">Reference proteome</keyword>
<evidence type="ECO:0000256" key="4">
    <source>
        <dbReference type="ARBA" id="ARBA00022989"/>
    </source>
</evidence>
<accession>A0A6A6WWJ7</accession>
<organism evidence="7 8">
    <name type="scientific">Melanomma pulvis-pyrius CBS 109.77</name>
    <dbReference type="NCBI Taxonomy" id="1314802"/>
    <lineage>
        <taxon>Eukaryota</taxon>
        <taxon>Fungi</taxon>
        <taxon>Dikarya</taxon>
        <taxon>Ascomycota</taxon>
        <taxon>Pezizomycotina</taxon>
        <taxon>Dothideomycetes</taxon>
        <taxon>Pleosporomycetidae</taxon>
        <taxon>Pleosporales</taxon>
        <taxon>Melanommataceae</taxon>
        <taxon>Melanomma</taxon>
    </lineage>
</organism>
<evidence type="ECO:0000256" key="1">
    <source>
        <dbReference type="ARBA" id="ARBA00004141"/>
    </source>
</evidence>
<dbReference type="PANTHER" id="PTHR45649">
    <property type="entry name" value="AMINO-ACID PERMEASE BAT1"/>
    <property type="match status" value="1"/>
</dbReference>
<feature type="transmembrane region" description="Helical" evidence="6">
    <location>
        <begin position="381"/>
        <end position="401"/>
    </location>
</feature>
<keyword evidence="3 6" id="KW-0812">Transmembrane</keyword>
<evidence type="ECO:0000256" key="6">
    <source>
        <dbReference type="SAM" id="Phobius"/>
    </source>
</evidence>
<dbReference type="EMBL" id="MU002230">
    <property type="protein sequence ID" value="KAF2788278.1"/>
    <property type="molecule type" value="Genomic_DNA"/>
</dbReference>
<feature type="transmembrane region" description="Helical" evidence="6">
    <location>
        <begin position="464"/>
        <end position="486"/>
    </location>
</feature>
<feature type="transmembrane region" description="Helical" evidence="6">
    <location>
        <begin position="498"/>
        <end position="517"/>
    </location>
</feature>
<dbReference type="GO" id="GO:0016020">
    <property type="term" value="C:membrane"/>
    <property type="evidence" value="ECO:0007669"/>
    <property type="project" value="UniProtKB-SubCell"/>
</dbReference>
<dbReference type="Gene3D" id="1.20.1740.10">
    <property type="entry name" value="Amino acid/polyamine transporter I"/>
    <property type="match status" value="1"/>
</dbReference>
<feature type="transmembrane region" description="Helical" evidence="6">
    <location>
        <begin position="407"/>
        <end position="429"/>
    </location>
</feature>
<proteinExistence type="predicted"/>
<name>A0A6A6WWJ7_9PLEO</name>
<reference evidence="7" key="1">
    <citation type="journal article" date="2020" name="Stud. Mycol.">
        <title>101 Dothideomycetes genomes: a test case for predicting lifestyles and emergence of pathogens.</title>
        <authorList>
            <person name="Haridas S."/>
            <person name="Albert R."/>
            <person name="Binder M."/>
            <person name="Bloem J."/>
            <person name="Labutti K."/>
            <person name="Salamov A."/>
            <person name="Andreopoulos B."/>
            <person name="Baker S."/>
            <person name="Barry K."/>
            <person name="Bills G."/>
            <person name="Bluhm B."/>
            <person name="Cannon C."/>
            <person name="Castanera R."/>
            <person name="Culley D."/>
            <person name="Daum C."/>
            <person name="Ezra D."/>
            <person name="Gonzalez J."/>
            <person name="Henrissat B."/>
            <person name="Kuo A."/>
            <person name="Liang C."/>
            <person name="Lipzen A."/>
            <person name="Lutzoni F."/>
            <person name="Magnuson J."/>
            <person name="Mondo S."/>
            <person name="Nolan M."/>
            <person name="Ohm R."/>
            <person name="Pangilinan J."/>
            <person name="Park H.-J."/>
            <person name="Ramirez L."/>
            <person name="Alfaro M."/>
            <person name="Sun H."/>
            <person name="Tritt A."/>
            <person name="Yoshinaga Y."/>
            <person name="Zwiers L.-H."/>
            <person name="Turgeon B."/>
            <person name="Goodwin S."/>
            <person name="Spatafora J."/>
            <person name="Crous P."/>
            <person name="Grigoriev I."/>
        </authorList>
    </citation>
    <scope>NUCLEOTIDE SEQUENCE</scope>
    <source>
        <strain evidence="7">CBS 109.77</strain>
    </source>
</reference>
<feature type="transmembrane region" description="Helical" evidence="6">
    <location>
        <begin position="77"/>
        <end position="101"/>
    </location>
</feature>
<dbReference type="OrthoDB" id="3257095at2759"/>
<feature type="transmembrane region" description="Helical" evidence="6">
    <location>
        <begin position="318"/>
        <end position="351"/>
    </location>
</feature>
<dbReference type="Pfam" id="PF13520">
    <property type="entry name" value="AA_permease_2"/>
    <property type="match status" value="1"/>
</dbReference>
<dbReference type="GO" id="GO:0022857">
    <property type="term" value="F:transmembrane transporter activity"/>
    <property type="evidence" value="ECO:0007669"/>
    <property type="project" value="InterPro"/>
</dbReference>
<evidence type="ECO:0000313" key="8">
    <source>
        <dbReference type="Proteomes" id="UP000799757"/>
    </source>
</evidence>
<dbReference type="Proteomes" id="UP000799757">
    <property type="component" value="Unassembled WGS sequence"/>
</dbReference>
<sequence>MVLSTKHQGIELGETRIDSPTDRDAVVLTRLGKKPVLKRSFGFLAILGFSCTSLITWEGSLVLFLAGLQNGGPAGVIYGYILVWIGTTSTFIVLSELVSMAPTSGGQYHWVSMLAPRSSQKILSYIAGWLTVTGWQAFFASGAFLNATMIQGLITLTHPEYIPPKNNWHGTLIYWGIVLFCVTINIGATWLLPKFEGVILILHVLGFFGIMIPLLTLGPHVSAADVFEVWVNAGGWQTQGLSFCVGVMGSVFAFIGGDGAIHMSEEIQNAAVVVPRSIMAGILINGSLGFGMVLTVLFRAGSIDDALAENPMYPFMAIFHNAVGSVGGASVMASLVMILGACATVSALASASRVLWAFSRDRGVPGWGVVSQISTRTSIPVYSIATTTAISILLSLVNIGSATAFNGVISISIAGLFASYLLVSILLLWRRCTGGILPPNSTPSELTNTVGTTLTWGPWKLPHVFGIANNAFCSLYLTFVFFFSFWPSFKDVTPMTMNWSILVTGFVTVFSAVYYVAWGRKTYKGPVIEI</sequence>
<feature type="transmembrane region" description="Helical" evidence="6">
    <location>
        <begin position="122"/>
        <end position="145"/>
    </location>
</feature>
<keyword evidence="2" id="KW-0813">Transport</keyword>
<feature type="transmembrane region" description="Helical" evidence="6">
    <location>
        <begin position="172"/>
        <end position="192"/>
    </location>
</feature>
<feature type="transmembrane region" description="Helical" evidence="6">
    <location>
        <begin position="41"/>
        <end position="65"/>
    </location>
</feature>
<protein>
    <submittedName>
        <fullName evidence="7">Amino acid transporter</fullName>
    </submittedName>
</protein>
<evidence type="ECO:0000313" key="7">
    <source>
        <dbReference type="EMBL" id="KAF2788278.1"/>
    </source>
</evidence>
<feature type="transmembrane region" description="Helical" evidence="6">
    <location>
        <begin position="278"/>
        <end position="298"/>
    </location>
</feature>
<feature type="transmembrane region" description="Helical" evidence="6">
    <location>
        <begin position="199"/>
        <end position="218"/>
    </location>
</feature>
<comment type="subcellular location">
    <subcellularLocation>
        <location evidence="1">Membrane</location>
        <topology evidence="1">Multi-pass membrane protein</topology>
    </subcellularLocation>
</comment>
<gene>
    <name evidence="7" type="ORF">K505DRAFT_329039</name>
</gene>
<evidence type="ECO:0000256" key="5">
    <source>
        <dbReference type="ARBA" id="ARBA00023136"/>
    </source>
</evidence>